<dbReference type="Proteomes" id="UP001352852">
    <property type="component" value="Unassembled WGS sequence"/>
</dbReference>
<accession>A0ABU7F5P0</accession>
<proteinExistence type="predicted"/>
<evidence type="ECO:0000256" key="1">
    <source>
        <dbReference type="SAM" id="MobiDB-lite"/>
    </source>
</evidence>
<sequence length="100" mass="11021">MDSKLTPKLTASYQKTLSSSSARGKSLQTSKVLFMQNKLHCTHPSTPLAWLPKPYSEPVEPSLDGDFRQSKSVHLSEQRLGGCLSSVDEKTDRMEGLGLL</sequence>
<reference evidence="2 3" key="1">
    <citation type="submission" date="2021-06" db="EMBL/GenBank/DDBJ databases">
        <authorList>
            <person name="Palmer J.M."/>
        </authorList>
    </citation>
    <scope>NUCLEOTIDE SEQUENCE [LARGE SCALE GENOMIC DNA]</scope>
    <source>
        <strain evidence="2 3">CL_MEX2019</strain>
        <tissue evidence="2">Muscle</tissue>
    </source>
</reference>
<gene>
    <name evidence="2" type="ORF">CHARACLAT_015128</name>
</gene>
<feature type="compositionally biased region" description="Polar residues" evidence="1">
    <location>
        <begin position="9"/>
        <end position="26"/>
    </location>
</feature>
<keyword evidence="3" id="KW-1185">Reference proteome</keyword>
<organism evidence="2 3">
    <name type="scientific">Characodon lateralis</name>
    <dbReference type="NCBI Taxonomy" id="208331"/>
    <lineage>
        <taxon>Eukaryota</taxon>
        <taxon>Metazoa</taxon>
        <taxon>Chordata</taxon>
        <taxon>Craniata</taxon>
        <taxon>Vertebrata</taxon>
        <taxon>Euteleostomi</taxon>
        <taxon>Actinopterygii</taxon>
        <taxon>Neopterygii</taxon>
        <taxon>Teleostei</taxon>
        <taxon>Neoteleostei</taxon>
        <taxon>Acanthomorphata</taxon>
        <taxon>Ovalentaria</taxon>
        <taxon>Atherinomorphae</taxon>
        <taxon>Cyprinodontiformes</taxon>
        <taxon>Goodeidae</taxon>
        <taxon>Characodon</taxon>
    </lineage>
</organism>
<comment type="caution">
    <text evidence="2">The sequence shown here is derived from an EMBL/GenBank/DDBJ whole genome shotgun (WGS) entry which is preliminary data.</text>
</comment>
<feature type="region of interest" description="Disordered" evidence="1">
    <location>
        <begin position="1"/>
        <end position="26"/>
    </location>
</feature>
<protein>
    <submittedName>
        <fullName evidence="2">Uncharacterized protein</fullName>
    </submittedName>
</protein>
<dbReference type="EMBL" id="JAHUTJ010074935">
    <property type="protein sequence ID" value="MED6293874.1"/>
    <property type="molecule type" value="Genomic_DNA"/>
</dbReference>
<evidence type="ECO:0000313" key="3">
    <source>
        <dbReference type="Proteomes" id="UP001352852"/>
    </source>
</evidence>
<evidence type="ECO:0000313" key="2">
    <source>
        <dbReference type="EMBL" id="MED6293874.1"/>
    </source>
</evidence>
<name>A0ABU7F5P0_9TELE</name>